<reference evidence="4" key="1">
    <citation type="submission" date="2016-12" db="EMBL/GenBank/DDBJ databases">
        <title>Draft Genome Sequences od Carboxydothermus pertinax and islandicus, Hydrogenogenic Carboxydotrophic Bacteria.</title>
        <authorList>
            <person name="Fukuyama Y."/>
            <person name="Ohmae K."/>
            <person name="Yoneda Y."/>
            <person name="Yoshida T."/>
            <person name="Sako Y."/>
        </authorList>
    </citation>
    <scope>NUCLEOTIDE SEQUENCE [LARGE SCALE GENOMIC DNA]</scope>
    <source>
        <strain evidence="4">SET</strain>
    </source>
</reference>
<dbReference type="GO" id="GO:0030288">
    <property type="term" value="C:outer membrane-bounded periplasmic space"/>
    <property type="evidence" value="ECO:0007669"/>
    <property type="project" value="TreeGrafter"/>
</dbReference>
<keyword evidence="4" id="KW-1185">Reference proteome</keyword>
<comment type="caution">
    <text evidence="3">The sequence shown here is derived from an EMBL/GenBank/DDBJ whole genome shotgun (WGS) entry which is preliminary data.</text>
</comment>
<dbReference type="EMBL" id="BDJL01000012">
    <property type="protein sequence ID" value="GAV24681.1"/>
    <property type="molecule type" value="Genomic_DNA"/>
</dbReference>
<dbReference type="SUPFAM" id="SSF53187">
    <property type="entry name" value="Zn-dependent exopeptidases"/>
    <property type="match status" value="1"/>
</dbReference>
<evidence type="ECO:0000256" key="1">
    <source>
        <dbReference type="ARBA" id="ARBA00022801"/>
    </source>
</evidence>
<name>A0A1L8D0P8_9THEO</name>
<dbReference type="Proteomes" id="UP000187338">
    <property type="component" value="Unassembled WGS sequence"/>
</dbReference>
<proteinExistence type="predicted"/>
<feature type="domain" description="MurNAc-LAA" evidence="2">
    <location>
        <begin position="126"/>
        <end position="236"/>
    </location>
</feature>
<organism evidence="3 4">
    <name type="scientific">Carboxydothermus islandicus</name>
    <dbReference type="NCBI Taxonomy" id="661089"/>
    <lineage>
        <taxon>Bacteria</taxon>
        <taxon>Bacillati</taxon>
        <taxon>Bacillota</taxon>
        <taxon>Clostridia</taxon>
        <taxon>Thermoanaerobacterales</taxon>
        <taxon>Thermoanaerobacteraceae</taxon>
        <taxon>Carboxydothermus</taxon>
    </lineage>
</organism>
<dbReference type="GO" id="GO:0009253">
    <property type="term" value="P:peptidoglycan catabolic process"/>
    <property type="evidence" value="ECO:0007669"/>
    <property type="project" value="InterPro"/>
</dbReference>
<dbReference type="AlphaFoldDB" id="A0A1L8D0P8"/>
<dbReference type="PANTHER" id="PTHR30404:SF0">
    <property type="entry name" value="N-ACETYLMURAMOYL-L-ALANINE AMIDASE AMIC"/>
    <property type="match status" value="1"/>
</dbReference>
<dbReference type="CDD" id="cd02696">
    <property type="entry name" value="MurNAc-LAA"/>
    <property type="match status" value="1"/>
</dbReference>
<dbReference type="OrthoDB" id="9772024at2"/>
<dbReference type="SMART" id="SM00646">
    <property type="entry name" value="Ami_3"/>
    <property type="match status" value="1"/>
</dbReference>
<gene>
    <name evidence="3" type="ORF">ciss_06140</name>
</gene>
<accession>A0A1L8D0P8</accession>
<dbReference type="PANTHER" id="PTHR30404">
    <property type="entry name" value="N-ACETYLMURAMOYL-L-ALANINE AMIDASE"/>
    <property type="match status" value="1"/>
</dbReference>
<sequence length="241" mass="27216">MMIIFKVYRLTRQKVLTAMMVIIILTVLGTVFRNILVNKEVRVLAVAVANRIIVIDPGHGGQDPGCKGQQGAVEKEITLDIARRVATKLQRAGAQVYLTRSGDYDLAEPGIRGYSARKKQDLARRIQFAEEKQAEVLISIHANSFPERKYRGAQTFYQEGDNEGKKLAELIQESFRTILGNTNRVAKSGDYFINRNSQMASAIAEVGFLSNPEEERLLLDPDYREKISFAIYLAVLKYFQK</sequence>
<dbReference type="STRING" id="661089.ciss_06140"/>
<evidence type="ECO:0000259" key="2">
    <source>
        <dbReference type="SMART" id="SM00646"/>
    </source>
</evidence>
<keyword evidence="1" id="KW-0378">Hydrolase</keyword>
<dbReference type="InterPro" id="IPR014234">
    <property type="entry name" value="Spore_CwlD"/>
</dbReference>
<evidence type="ECO:0000313" key="3">
    <source>
        <dbReference type="EMBL" id="GAV24681.1"/>
    </source>
</evidence>
<evidence type="ECO:0000313" key="4">
    <source>
        <dbReference type="Proteomes" id="UP000187338"/>
    </source>
</evidence>
<dbReference type="NCBIfam" id="TIGR02883">
    <property type="entry name" value="spore_cwlD"/>
    <property type="match status" value="1"/>
</dbReference>
<dbReference type="Pfam" id="PF01520">
    <property type="entry name" value="Amidase_3"/>
    <property type="match status" value="1"/>
</dbReference>
<dbReference type="GO" id="GO:0008745">
    <property type="term" value="F:N-acetylmuramoyl-L-alanine amidase activity"/>
    <property type="evidence" value="ECO:0007669"/>
    <property type="project" value="InterPro"/>
</dbReference>
<protein>
    <submittedName>
        <fullName evidence="3">N-acetylmuramoyl-L-alanine amidase CwlD</fullName>
    </submittedName>
</protein>
<dbReference type="InterPro" id="IPR002508">
    <property type="entry name" value="MurNAc-LAA_cat"/>
</dbReference>
<dbReference type="Gene3D" id="3.40.630.40">
    <property type="entry name" value="Zn-dependent exopeptidases"/>
    <property type="match status" value="1"/>
</dbReference>
<dbReference type="InterPro" id="IPR050695">
    <property type="entry name" value="N-acetylmuramoyl_amidase_3"/>
</dbReference>